<dbReference type="STRING" id="37003.ENSKMAP00000015166"/>
<dbReference type="Ensembl" id="ENSKMAT00000015385.1">
    <property type="protein sequence ID" value="ENSKMAP00000015166.1"/>
    <property type="gene ID" value="ENSKMAG00000011351.1"/>
</dbReference>
<dbReference type="GeneTree" id="ENSGT00390000007091"/>
<organism evidence="2 3">
    <name type="scientific">Kryptolebias marmoratus</name>
    <name type="common">Mangrove killifish</name>
    <name type="synonym">Rivulus marmoratus</name>
    <dbReference type="NCBI Taxonomy" id="37003"/>
    <lineage>
        <taxon>Eukaryota</taxon>
        <taxon>Metazoa</taxon>
        <taxon>Chordata</taxon>
        <taxon>Craniata</taxon>
        <taxon>Vertebrata</taxon>
        <taxon>Euteleostomi</taxon>
        <taxon>Actinopterygii</taxon>
        <taxon>Neopterygii</taxon>
        <taxon>Teleostei</taxon>
        <taxon>Neoteleostei</taxon>
        <taxon>Acanthomorphata</taxon>
        <taxon>Ovalentaria</taxon>
        <taxon>Atherinomorphae</taxon>
        <taxon>Cyprinodontiformes</taxon>
        <taxon>Rivulidae</taxon>
        <taxon>Kryptolebias</taxon>
    </lineage>
</organism>
<evidence type="ECO:0000256" key="1">
    <source>
        <dbReference type="SAM" id="MobiDB-lite"/>
    </source>
</evidence>
<sequence length="589" mass="67987">MLNFKANKGDDDDDDGNNEDDDDNDGGGDGDDDVDYDDNDNDEKLKALYGEDWAQKSSEQLMEPKYYKEIPEFLQTLPKKITRKTAKELSEELVKYTRTDTNPGGDKTFRSSYWPLVKCVTVRVPQNQLLQHVTLVDLPGNGDRNKSRDTMWKQIIRNCSTVWIVSEINRAAAEKECWEILTSANSLLGNGGECHYIHFICTKSDQFDDVDEWSTDAIRRFVLNRNEKAKESMRKEFKKLKKMNHFSFEVFTVSSKWFQNRKHLSLEETEIPKLQDFLQNLNDKHSETLNYVSGARGILSLIQGSCLRDVAGKSKDVCQELDENIRNQLVSVKEAMKAAEEAFEKKLSEGVEKSKRSWENRLKFFINPPKKRRGGFHRVLKCVVENDGIYKPQKKKEINLNMKLSSFLTECIDEEFRKTFPNETKCGPFNGAIDKFSLGTENLKKKYKDVELQLIFLKTVEEKMKTELNKIIRDRKKKIYCRLTETIANAMKECYENAAKFSGKDVLKNMIGTITNHVETLQDTMFEEAKKAMFFQLQILTKGIPGYLEGNLKTSIKLSLRTNYQSSPDVTTELGEVQRLYNELKMASN</sequence>
<dbReference type="Proteomes" id="UP000264800">
    <property type="component" value="Unplaced"/>
</dbReference>
<feature type="compositionally biased region" description="Acidic residues" evidence="1">
    <location>
        <begin position="10"/>
        <end position="41"/>
    </location>
</feature>
<evidence type="ECO:0000313" key="3">
    <source>
        <dbReference type="Proteomes" id="UP000264800"/>
    </source>
</evidence>
<dbReference type="Gene3D" id="3.40.50.300">
    <property type="entry name" value="P-loop containing nucleotide triphosphate hydrolases"/>
    <property type="match status" value="1"/>
</dbReference>
<dbReference type="SUPFAM" id="SSF52540">
    <property type="entry name" value="P-loop containing nucleoside triphosphate hydrolases"/>
    <property type="match status" value="1"/>
</dbReference>
<proteinExistence type="predicted"/>
<reference evidence="2" key="1">
    <citation type="submission" date="2025-08" db="UniProtKB">
        <authorList>
            <consortium name="Ensembl"/>
        </authorList>
    </citation>
    <scope>IDENTIFICATION</scope>
</reference>
<feature type="region of interest" description="Disordered" evidence="1">
    <location>
        <begin position="1"/>
        <end position="51"/>
    </location>
</feature>
<dbReference type="InterPro" id="IPR027417">
    <property type="entry name" value="P-loop_NTPase"/>
</dbReference>
<dbReference type="InterPro" id="IPR053082">
    <property type="entry name" value="Nuclear_GTPase_SLIP-GC"/>
</dbReference>
<name>A0A3Q3AFY0_KRYMA</name>
<evidence type="ECO:0000313" key="2">
    <source>
        <dbReference type="Ensembl" id="ENSKMAP00000015166.1"/>
    </source>
</evidence>
<keyword evidence="3" id="KW-1185">Reference proteome</keyword>
<dbReference type="OMA" id="PRMRFKK"/>
<dbReference type="AlphaFoldDB" id="A0A3Q3AFY0"/>
<accession>A0A3Q3AFY0</accession>
<reference evidence="2" key="2">
    <citation type="submission" date="2025-09" db="UniProtKB">
        <authorList>
            <consortium name="Ensembl"/>
        </authorList>
    </citation>
    <scope>IDENTIFICATION</scope>
</reference>
<protein>
    <submittedName>
        <fullName evidence="2">Nuclear GTPase SLIP-GC-like</fullName>
    </submittedName>
</protein>
<dbReference type="GO" id="GO:0003924">
    <property type="term" value="F:GTPase activity"/>
    <property type="evidence" value="ECO:0007669"/>
    <property type="project" value="TreeGrafter"/>
</dbReference>
<dbReference type="PANTHER" id="PTHR47308:SF1">
    <property type="entry name" value="NUCLEAR GTPASE SLIP-GC"/>
    <property type="match status" value="1"/>
</dbReference>
<dbReference type="PANTHER" id="PTHR47308">
    <property type="entry name" value="NUCLEAR GTPASE SLIP-GC"/>
    <property type="match status" value="1"/>
</dbReference>